<evidence type="ECO:0000313" key="1">
    <source>
        <dbReference type="EMBL" id="PLX17199.1"/>
    </source>
</evidence>
<evidence type="ECO:0000313" key="2">
    <source>
        <dbReference type="Proteomes" id="UP000234857"/>
    </source>
</evidence>
<accession>A0A2N5ZEW0</accession>
<name>A0A2N5ZEW0_MUIH1</name>
<proteinExistence type="predicted"/>
<dbReference type="AlphaFoldDB" id="A0A2N5ZEW0"/>
<dbReference type="EMBL" id="PKTG01000094">
    <property type="protein sequence ID" value="PLX17199.1"/>
    <property type="molecule type" value="Genomic_DNA"/>
</dbReference>
<comment type="caution">
    <text evidence="1">The sequence shown here is derived from an EMBL/GenBank/DDBJ whole genome shotgun (WGS) entry which is preliminary data.</text>
</comment>
<protein>
    <submittedName>
        <fullName evidence="1">Uncharacterized protein</fullName>
    </submittedName>
</protein>
<organism evidence="1 2">
    <name type="scientific">Muiribacterium halophilum</name>
    <dbReference type="NCBI Taxonomy" id="2053465"/>
    <lineage>
        <taxon>Bacteria</taxon>
        <taxon>Candidatus Muiribacteriota</taxon>
        <taxon>Candidatus Muiribacteriia</taxon>
        <taxon>Candidatus Muiribacteriales</taxon>
        <taxon>Candidatus Muiribacteriaceae</taxon>
        <taxon>Candidatus Muiribacterium</taxon>
    </lineage>
</organism>
<reference evidence="1 2" key="1">
    <citation type="submission" date="2017-11" db="EMBL/GenBank/DDBJ databases">
        <title>Genome-resolved metagenomics identifies genetic mobility, metabolic interactions, and unexpected diversity in perchlorate-reducing communities.</title>
        <authorList>
            <person name="Barnum T.P."/>
            <person name="Figueroa I.A."/>
            <person name="Carlstrom C.I."/>
            <person name="Lucas L.N."/>
            <person name="Engelbrektson A.L."/>
            <person name="Coates J.D."/>
        </authorList>
    </citation>
    <scope>NUCLEOTIDE SEQUENCE [LARGE SCALE GENOMIC DNA]</scope>
    <source>
        <strain evidence="1">BM706</strain>
    </source>
</reference>
<dbReference type="Proteomes" id="UP000234857">
    <property type="component" value="Unassembled WGS sequence"/>
</dbReference>
<gene>
    <name evidence="1" type="ORF">C0601_08205</name>
</gene>
<sequence length="192" mass="23119">MANIKRWTREEEQFLRENYLNIPNQKLAEKFGVTVIAIQRKLSRLGCVRQKQKKWNGEEEEYLRRNFMKMTDDELAKQFDVTSISIRRKLHRLGLSRLQEKKRMRAKTKAKDGYARNVRERIRKAAGRNTRRERADIYKINQEYKKFQKIYHEIWKKEGVVKDIINNNDGRKMMLVDFEDIGVKKLVMGLNV</sequence>